<evidence type="ECO:0000313" key="2">
    <source>
        <dbReference type="EMBL" id="CAD8415351.1"/>
    </source>
</evidence>
<reference evidence="2" key="1">
    <citation type="submission" date="2021-01" db="EMBL/GenBank/DDBJ databases">
        <authorList>
            <person name="Corre E."/>
            <person name="Pelletier E."/>
            <person name="Niang G."/>
            <person name="Scheremetjew M."/>
            <person name="Finn R."/>
            <person name="Kale V."/>
            <person name="Holt S."/>
            <person name="Cochrane G."/>
            <person name="Meng A."/>
            <person name="Brown T."/>
            <person name="Cohen L."/>
        </authorList>
    </citation>
    <scope>NUCLEOTIDE SEQUENCE</scope>
    <source>
        <strain evidence="2">CCAP1064/1</strain>
    </source>
</reference>
<dbReference type="EMBL" id="HBEL01024630">
    <property type="protein sequence ID" value="CAD8415351.1"/>
    <property type="molecule type" value="Transcribed_RNA"/>
</dbReference>
<feature type="compositionally biased region" description="Acidic residues" evidence="1">
    <location>
        <begin position="109"/>
        <end position="140"/>
    </location>
</feature>
<organism evidence="2">
    <name type="scientific">Proboscia inermis</name>
    <dbReference type="NCBI Taxonomy" id="420281"/>
    <lineage>
        <taxon>Eukaryota</taxon>
        <taxon>Sar</taxon>
        <taxon>Stramenopiles</taxon>
        <taxon>Ochrophyta</taxon>
        <taxon>Bacillariophyta</taxon>
        <taxon>Coscinodiscophyceae</taxon>
        <taxon>Rhizosoleniophycidae</taxon>
        <taxon>Rhizosoleniales</taxon>
        <taxon>Rhizosoleniaceae</taxon>
        <taxon>Proboscia</taxon>
    </lineage>
</organism>
<sequence length="140" mass="15867">MKPHKGSAASAPPKLDAVLVKEWCEFYSAELLPQTRMLVKRCTPQLDAYGLFLPGRMGSSVSKDLLQKGLSYGDDDVVAEEEEQEKEKEAVVEDKEEKPPAASASSEKAEEEEEEIEADEEDEYEEYDFEDGDEYYDEEE</sequence>
<accession>A0A7S0GEE2</accession>
<proteinExistence type="predicted"/>
<feature type="compositionally biased region" description="Basic and acidic residues" evidence="1">
    <location>
        <begin position="85"/>
        <end position="99"/>
    </location>
</feature>
<protein>
    <submittedName>
        <fullName evidence="2">Uncharacterized protein</fullName>
    </submittedName>
</protein>
<gene>
    <name evidence="2" type="ORF">PINE0816_LOCUS11486</name>
</gene>
<name>A0A7S0GEE2_9STRA</name>
<evidence type="ECO:0000256" key="1">
    <source>
        <dbReference type="SAM" id="MobiDB-lite"/>
    </source>
</evidence>
<feature type="region of interest" description="Disordered" evidence="1">
    <location>
        <begin position="77"/>
        <end position="140"/>
    </location>
</feature>
<dbReference type="AlphaFoldDB" id="A0A7S0GEE2"/>